<feature type="compositionally biased region" description="Low complexity" evidence="1">
    <location>
        <begin position="97"/>
        <end position="106"/>
    </location>
</feature>
<dbReference type="EMBL" id="BTGU01000115">
    <property type="protein sequence ID" value="GMN61670.1"/>
    <property type="molecule type" value="Genomic_DNA"/>
</dbReference>
<feature type="region of interest" description="Disordered" evidence="1">
    <location>
        <begin position="85"/>
        <end position="138"/>
    </location>
</feature>
<organism evidence="3 4">
    <name type="scientific">Ficus carica</name>
    <name type="common">Common fig</name>
    <dbReference type="NCBI Taxonomy" id="3494"/>
    <lineage>
        <taxon>Eukaryota</taxon>
        <taxon>Viridiplantae</taxon>
        <taxon>Streptophyta</taxon>
        <taxon>Embryophyta</taxon>
        <taxon>Tracheophyta</taxon>
        <taxon>Spermatophyta</taxon>
        <taxon>Magnoliopsida</taxon>
        <taxon>eudicotyledons</taxon>
        <taxon>Gunneridae</taxon>
        <taxon>Pentapetalae</taxon>
        <taxon>rosids</taxon>
        <taxon>fabids</taxon>
        <taxon>Rosales</taxon>
        <taxon>Moraceae</taxon>
        <taxon>Ficeae</taxon>
        <taxon>Ficus</taxon>
    </lineage>
</organism>
<protein>
    <submittedName>
        <fullName evidence="3">Uncharacterized protein</fullName>
    </submittedName>
</protein>
<evidence type="ECO:0000256" key="2">
    <source>
        <dbReference type="SAM" id="SignalP"/>
    </source>
</evidence>
<evidence type="ECO:0000256" key="1">
    <source>
        <dbReference type="SAM" id="MobiDB-lite"/>
    </source>
</evidence>
<dbReference type="Proteomes" id="UP001187192">
    <property type="component" value="Unassembled WGS sequence"/>
</dbReference>
<feature type="signal peptide" evidence="2">
    <location>
        <begin position="1"/>
        <end position="18"/>
    </location>
</feature>
<sequence length="138" mass="15500">MVSDLLAILDAILWRVGAAYCEMWNGHHHGYVCMASKLPRVVPIRVRLGLVYDLGTQMSTTTLPTTTAECVKCALRAEYHLNKKKESQLHQSEVPKNNNNNQNCGNFRKQGRSQGGQWNNNKRKRNHNNCQGGGHLAS</sequence>
<reference evidence="3" key="1">
    <citation type="submission" date="2023-07" db="EMBL/GenBank/DDBJ databases">
        <title>draft genome sequence of fig (Ficus carica).</title>
        <authorList>
            <person name="Takahashi T."/>
            <person name="Nishimura K."/>
        </authorList>
    </citation>
    <scope>NUCLEOTIDE SEQUENCE</scope>
</reference>
<keyword evidence="2" id="KW-0732">Signal</keyword>
<comment type="caution">
    <text evidence="3">The sequence shown here is derived from an EMBL/GenBank/DDBJ whole genome shotgun (WGS) entry which is preliminary data.</text>
</comment>
<gene>
    <name evidence="3" type="ORF">TIFTF001_030770</name>
</gene>
<dbReference type="AlphaFoldDB" id="A0AA88J486"/>
<keyword evidence="4" id="KW-1185">Reference proteome</keyword>
<feature type="chain" id="PRO_5041674440" evidence="2">
    <location>
        <begin position="19"/>
        <end position="138"/>
    </location>
</feature>
<evidence type="ECO:0000313" key="4">
    <source>
        <dbReference type="Proteomes" id="UP001187192"/>
    </source>
</evidence>
<evidence type="ECO:0000313" key="3">
    <source>
        <dbReference type="EMBL" id="GMN61670.1"/>
    </source>
</evidence>
<proteinExistence type="predicted"/>
<accession>A0AA88J486</accession>
<name>A0AA88J486_FICCA</name>